<dbReference type="GO" id="GO:0016740">
    <property type="term" value="F:transferase activity"/>
    <property type="evidence" value="ECO:0007669"/>
    <property type="project" value="UniProtKB-KW"/>
</dbReference>
<evidence type="ECO:0000313" key="3">
    <source>
        <dbReference type="EMBL" id="PZG24419.1"/>
    </source>
</evidence>
<dbReference type="RefSeq" id="WP_111211704.1">
    <property type="nucleotide sequence ID" value="NZ_POTY01000001.1"/>
</dbReference>
<keyword evidence="3" id="KW-0808">Transferase</keyword>
<dbReference type="PANTHER" id="PTHR43685:SF2">
    <property type="entry name" value="GLYCOSYLTRANSFERASE 2-LIKE DOMAIN-CONTAINING PROTEIN"/>
    <property type="match status" value="1"/>
</dbReference>
<feature type="domain" description="Glycosyltransferase 2-like" evidence="2">
    <location>
        <begin position="6"/>
        <end position="112"/>
    </location>
</feature>
<protein>
    <submittedName>
        <fullName evidence="3">Sugar transferase</fullName>
    </submittedName>
</protein>
<dbReference type="AlphaFoldDB" id="A0A2W2F4N6"/>
<feature type="transmembrane region" description="Helical" evidence="1">
    <location>
        <begin position="246"/>
        <end position="279"/>
    </location>
</feature>
<keyword evidence="1" id="KW-0472">Membrane</keyword>
<reference evidence="3 4" key="1">
    <citation type="submission" date="2018-01" db="EMBL/GenBank/DDBJ databases">
        <title>Draft genome sequence of Jishengella sp. NA12.</title>
        <authorList>
            <person name="Sahin N."/>
            <person name="Ay H."/>
            <person name="Saygin H."/>
        </authorList>
    </citation>
    <scope>NUCLEOTIDE SEQUENCE [LARGE SCALE GENOMIC DNA]</scope>
    <source>
        <strain evidence="3 4">NA12</strain>
    </source>
</reference>
<dbReference type="Pfam" id="PF00535">
    <property type="entry name" value="Glycos_transf_2"/>
    <property type="match status" value="1"/>
</dbReference>
<dbReference type="EMBL" id="POTY01000001">
    <property type="protein sequence ID" value="PZG24419.1"/>
    <property type="molecule type" value="Genomic_DNA"/>
</dbReference>
<comment type="caution">
    <text evidence="3">The sequence shown here is derived from an EMBL/GenBank/DDBJ whole genome shotgun (WGS) entry which is preliminary data.</text>
</comment>
<dbReference type="PANTHER" id="PTHR43685">
    <property type="entry name" value="GLYCOSYLTRANSFERASE"/>
    <property type="match status" value="1"/>
</dbReference>
<evidence type="ECO:0000256" key="1">
    <source>
        <dbReference type="SAM" id="Phobius"/>
    </source>
</evidence>
<accession>A0A2W2F4N6</accession>
<dbReference type="OrthoDB" id="3655479at2"/>
<name>A0A2W2F4N6_9ACTN</name>
<keyword evidence="1" id="KW-1133">Transmembrane helix</keyword>
<dbReference type="InterPro" id="IPR001173">
    <property type="entry name" value="Glyco_trans_2-like"/>
</dbReference>
<gene>
    <name evidence="3" type="ORF">C1I95_00450</name>
</gene>
<keyword evidence="1" id="KW-0812">Transmembrane</keyword>
<keyword evidence="4" id="KW-1185">Reference proteome</keyword>
<dbReference type="Gene3D" id="3.90.550.10">
    <property type="entry name" value="Spore Coat Polysaccharide Biosynthesis Protein SpsA, Chain A"/>
    <property type="match status" value="1"/>
</dbReference>
<evidence type="ECO:0000313" key="4">
    <source>
        <dbReference type="Proteomes" id="UP000248924"/>
    </source>
</evidence>
<feature type="transmembrane region" description="Helical" evidence="1">
    <location>
        <begin position="299"/>
        <end position="324"/>
    </location>
</feature>
<proteinExistence type="predicted"/>
<evidence type="ECO:0000259" key="2">
    <source>
        <dbReference type="Pfam" id="PF00535"/>
    </source>
</evidence>
<dbReference type="InterPro" id="IPR050834">
    <property type="entry name" value="Glycosyltransf_2"/>
</dbReference>
<organism evidence="3 4">
    <name type="scientific">Micromonospora craterilacus</name>
    <dbReference type="NCBI Taxonomy" id="1655439"/>
    <lineage>
        <taxon>Bacteria</taxon>
        <taxon>Bacillati</taxon>
        <taxon>Actinomycetota</taxon>
        <taxon>Actinomycetes</taxon>
        <taxon>Micromonosporales</taxon>
        <taxon>Micromonosporaceae</taxon>
        <taxon>Micromonospora</taxon>
    </lineage>
</organism>
<dbReference type="Proteomes" id="UP000248924">
    <property type="component" value="Unassembled WGS sequence"/>
</dbReference>
<sequence length="347" mass="37502">MSVTVSVVIPNHNYEKTLALCIRSVLEQTRRPDEVIVVDDGSTDSSRDIARRLPCTLIELPGNRGVSAARNAGIAASSGDIVFFLDSDEALAPDAIANALELLAADRPDADVPLGCVHGIIAPEPLIDDGPVEWYRVLHAYWWRRRAVGEVRTAFFAQAAVPRTVLDDVGPFDERLRDSEDLEYSDRLAPRFRILLTDRVVARHDEVDRLGPLLAEQFRRSQLLVPTVLAARRPGSASLTANRPLGVAAVAAAVATLPLVTVAPVAALLPVALLAVFAAADPGLCRFVARHRGVRFLGYFLAVHLLVHLVLLAGAAVGGARWLTRRHRPAVRPRSRLVPSTPSGDGP</sequence>
<dbReference type="InterPro" id="IPR029044">
    <property type="entry name" value="Nucleotide-diphossugar_trans"/>
</dbReference>
<dbReference type="SUPFAM" id="SSF53448">
    <property type="entry name" value="Nucleotide-diphospho-sugar transferases"/>
    <property type="match status" value="1"/>
</dbReference>